<reference evidence="4" key="1">
    <citation type="submission" date="2017-09" db="EMBL/GenBank/DDBJ databases">
        <title>Depth-based differentiation of microbial function through sediment-hosted aquifers and enrichment of novel symbionts in the deep terrestrial subsurface.</title>
        <authorList>
            <person name="Probst A.J."/>
            <person name="Ladd B."/>
            <person name="Jarett J.K."/>
            <person name="Geller-Mcgrath D.E."/>
            <person name="Sieber C.M.K."/>
            <person name="Emerson J.B."/>
            <person name="Anantharaman K."/>
            <person name="Thomas B.C."/>
            <person name="Malmstrom R."/>
            <person name="Stieglmeier M."/>
            <person name="Klingl A."/>
            <person name="Woyke T."/>
            <person name="Ryan C.M."/>
            <person name="Banfield J.F."/>
        </authorList>
    </citation>
    <scope>NUCLEOTIDE SEQUENCE [LARGE SCALE GENOMIC DNA]</scope>
</reference>
<evidence type="ECO:0000313" key="4">
    <source>
        <dbReference type="Proteomes" id="UP000229307"/>
    </source>
</evidence>
<dbReference type="Pfam" id="PF04909">
    <property type="entry name" value="Amidohydro_2"/>
    <property type="match status" value="1"/>
</dbReference>
<keyword evidence="1" id="KW-0456">Lyase</keyword>
<evidence type="ECO:0000259" key="2">
    <source>
        <dbReference type="Pfam" id="PF04909"/>
    </source>
</evidence>
<dbReference type="EMBL" id="PFMR01000278">
    <property type="protein sequence ID" value="PIZ15188.1"/>
    <property type="molecule type" value="Genomic_DNA"/>
</dbReference>
<accession>A0A2M7S6Z8</accession>
<evidence type="ECO:0000313" key="3">
    <source>
        <dbReference type="EMBL" id="PIZ15188.1"/>
    </source>
</evidence>
<dbReference type="AlphaFoldDB" id="A0A2M7S6Z8"/>
<dbReference type="InterPro" id="IPR006680">
    <property type="entry name" value="Amidohydro-rel"/>
</dbReference>
<name>A0A2M7S6Z8_9BACT</name>
<comment type="caution">
    <text evidence="3">The sequence shown here is derived from an EMBL/GenBank/DDBJ whole genome shotgun (WGS) entry which is preliminary data.</text>
</comment>
<proteinExistence type="predicted"/>
<organism evidence="3 4">
    <name type="scientific">Candidatus Desantisbacteria bacterium CG_4_10_14_0_8_um_filter_48_22</name>
    <dbReference type="NCBI Taxonomy" id="1974543"/>
    <lineage>
        <taxon>Bacteria</taxon>
        <taxon>Candidatus Desantisiibacteriota</taxon>
    </lineage>
</organism>
<dbReference type="InterPro" id="IPR032466">
    <property type="entry name" value="Metal_Hydrolase"/>
</dbReference>
<dbReference type="InterPro" id="IPR032465">
    <property type="entry name" value="ACMSD"/>
</dbReference>
<dbReference type="PANTHER" id="PTHR21240">
    <property type="entry name" value="2-AMINO-3-CARBOXYLMUCONATE-6-SEMIALDEHYDE DECARBOXYLASE"/>
    <property type="match status" value="1"/>
</dbReference>
<dbReference type="GO" id="GO:0016787">
    <property type="term" value="F:hydrolase activity"/>
    <property type="evidence" value="ECO:0007669"/>
    <property type="project" value="InterPro"/>
</dbReference>
<sequence length="284" mass="31967">MKKCAATACLRYWENNVVIDSHCHLGDWGIWAISAEEKIKRYDAFGVDKGVLMGGIYGADWGGRDEAGAQSLRCSNFKYTNEKTLEAARKYPGRFIPFMWLNLLMPDAAEDVEYFAKKGIRGIGEILPLNCRFQLYCDAAFKVCEIAQKYNLPMASHTGPEIYGNPLHMISLAAEFPKVNFIMSHMGWYDQGATEQAILGASRCKNIYLETSSSSYPKLIKEAVKRIGAERVLFGTDNGMEEDGWANDFRYEMEKIKAAKLSKKEEEMVFGLNTARLLGIGNRC</sequence>
<dbReference type="GO" id="GO:0016831">
    <property type="term" value="F:carboxy-lyase activity"/>
    <property type="evidence" value="ECO:0007669"/>
    <property type="project" value="InterPro"/>
</dbReference>
<protein>
    <recommendedName>
        <fullName evidence="2">Amidohydrolase-related domain-containing protein</fullName>
    </recommendedName>
</protein>
<gene>
    <name evidence="3" type="ORF">COY52_10270</name>
</gene>
<feature type="domain" description="Amidohydrolase-related" evidence="2">
    <location>
        <begin position="19"/>
        <end position="280"/>
    </location>
</feature>
<dbReference type="Proteomes" id="UP000229307">
    <property type="component" value="Unassembled WGS sequence"/>
</dbReference>
<dbReference type="Gene3D" id="3.20.20.140">
    <property type="entry name" value="Metal-dependent hydrolases"/>
    <property type="match status" value="1"/>
</dbReference>
<dbReference type="SUPFAM" id="SSF51556">
    <property type="entry name" value="Metallo-dependent hydrolases"/>
    <property type="match status" value="1"/>
</dbReference>
<evidence type="ECO:0000256" key="1">
    <source>
        <dbReference type="ARBA" id="ARBA00023239"/>
    </source>
</evidence>